<keyword evidence="10" id="KW-1185">Reference proteome</keyword>
<evidence type="ECO:0000256" key="1">
    <source>
        <dbReference type="ARBA" id="ARBA00022649"/>
    </source>
</evidence>
<feature type="binding site" evidence="6">
    <location>
        <position position="63"/>
    </location>
    <ligand>
        <name>NAD(+)</name>
        <dbReference type="ChEBI" id="CHEBI:57540"/>
    </ligand>
</feature>
<protein>
    <submittedName>
        <fullName evidence="9">DUF4433 domain-containing protein</fullName>
    </submittedName>
</protein>
<evidence type="ECO:0000313" key="9">
    <source>
        <dbReference type="EMBL" id="MFC6357448.1"/>
    </source>
</evidence>
<reference evidence="10" key="1">
    <citation type="journal article" date="2019" name="Int. J. Syst. Evol. Microbiol.">
        <title>The Global Catalogue of Microorganisms (GCM) 10K type strain sequencing project: providing services to taxonomists for standard genome sequencing and annotation.</title>
        <authorList>
            <consortium name="The Broad Institute Genomics Platform"/>
            <consortium name="The Broad Institute Genome Sequencing Center for Infectious Disease"/>
            <person name="Wu L."/>
            <person name="Ma J."/>
        </authorList>
    </citation>
    <scope>NUCLEOTIDE SEQUENCE [LARGE SCALE GENOMIC DNA]</scope>
    <source>
        <strain evidence="10">CCUG 43304</strain>
    </source>
</reference>
<evidence type="ECO:0000313" key="10">
    <source>
        <dbReference type="Proteomes" id="UP001596306"/>
    </source>
</evidence>
<proteinExistence type="inferred from homology"/>
<evidence type="ECO:0000256" key="2">
    <source>
        <dbReference type="ARBA" id="ARBA00022676"/>
    </source>
</evidence>
<keyword evidence="4 6" id="KW-0548">Nucleotidyltransferase</keyword>
<comment type="similarity">
    <text evidence="6">Belongs to the DarT ADP-ribosyltransferase family.</text>
</comment>
<comment type="catalytic activity">
    <reaction evidence="6">
        <text>a thymidine in DNA + NAD(+) = an N-(ADP-alpha-D-ribosyl)-thymidine in DNA + nicotinamide + H(+)</text>
        <dbReference type="Rhea" id="RHEA:71651"/>
        <dbReference type="Rhea" id="RHEA-COMP:13556"/>
        <dbReference type="Rhea" id="RHEA-COMP:18051"/>
        <dbReference type="ChEBI" id="CHEBI:15378"/>
        <dbReference type="ChEBI" id="CHEBI:17154"/>
        <dbReference type="ChEBI" id="CHEBI:57540"/>
        <dbReference type="ChEBI" id="CHEBI:137386"/>
        <dbReference type="ChEBI" id="CHEBI:191199"/>
    </reaction>
</comment>
<accession>A0ABW1VH59</accession>
<name>A0ABW1VH59_9MICO</name>
<keyword evidence="2 6" id="KW-0328">Glycosyltransferase</keyword>
<keyword evidence="1 6" id="KW-1277">Toxin-antitoxin system</keyword>
<evidence type="ECO:0000256" key="5">
    <source>
        <dbReference type="ARBA" id="ARBA00023125"/>
    </source>
</evidence>
<keyword evidence="5 6" id="KW-0238">DNA-binding</keyword>
<evidence type="ECO:0000259" key="8">
    <source>
        <dbReference type="PROSITE" id="PS52018"/>
    </source>
</evidence>
<feature type="domain" description="DarT" evidence="8">
    <location>
        <begin position="42"/>
        <end position="250"/>
    </location>
</feature>
<evidence type="ECO:0000256" key="7">
    <source>
        <dbReference type="SAM" id="MobiDB-lite"/>
    </source>
</evidence>
<dbReference type="Pfam" id="PF14487">
    <property type="entry name" value="DarT"/>
    <property type="match status" value="1"/>
</dbReference>
<dbReference type="RefSeq" id="WP_386733266.1">
    <property type="nucleotide sequence ID" value="NZ_JBHSTP010000004.1"/>
</dbReference>
<feature type="binding site" evidence="6">
    <location>
        <position position="55"/>
    </location>
    <ligand>
        <name>NAD(+)</name>
        <dbReference type="ChEBI" id="CHEBI:57540"/>
    </ligand>
</feature>
<gene>
    <name evidence="9" type="ORF">ACFQB0_15160</name>
</gene>
<evidence type="ECO:0000256" key="6">
    <source>
        <dbReference type="PROSITE-ProRule" id="PRU01362"/>
    </source>
</evidence>
<dbReference type="Proteomes" id="UP001596306">
    <property type="component" value="Unassembled WGS sequence"/>
</dbReference>
<evidence type="ECO:0000256" key="3">
    <source>
        <dbReference type="ARBA" id="ARBA00022679"/>
    </source>
</evidence>
<dbReference type="PROSITE" id="PS52018">
    <property type="entry name" value="DART"/>
    <property type="match status" value="1"/>
</dbReference>
<feature type="binding site" evidence="6">
    <location>
        <position position="87"/>
    </location>
    <ligand>
        <name>NAD(+)</name>
        <dbReference type="ChEBI" id="CHEBI:57540"/>
    </ligand>
</feature>
<feature type="binding site" evidence="6">
    <location>
        <begin position="46"/>
        <end position="48"/>
    </location>
    <ligand>
        <name>NAD(+)</name>
        <dbReference type="ChEBI" id="CHEBI:57540"/>
    </ligand>
</feature>
<feature type="active site" description="Proton acceptor" evidence="6">
    <location>
        <position position="87"/>
    </location>
</feature>
<feature type="active site" evidence="6">
    <location>
        <position position="203"/>
    </location>
</feature>
<dbReference type="EMBL" id="JBHSTP010000004">
    <property type="protein sequence ID" value="MFC6357448.1"/>
    <property type="molecule type" value="Genomic_DNA"/>
</dbReference>
<sequence length="259" mass="27720">MGSTPARRTVRARPVSLREARPASGSGSVRSAAQAQLDVAELRIYHITHIDNLPGILRVGGLLANADEPAGANPAVDISSQDSRETRRAARIAAHDLSVAGFVPFFLSPNASVWDSIRGGHEDPRLTAEALGYAASEFVILVSTVRQAIEARPGEGTASATFAVTDGDATGSLTRFAATRLESERMLRRLRVDEEADAILGAEVLICESFPFDRVGLIGVANDKVREAVKRVLQTAGYKQKVAVYPPWFQSAEETSSPL</sequence>
<comment type="caution">
    <text evidence="9">The sequence shown here is derived from an EMBL/GenBank/DDBJ whole genome shotgun (WGS) entry which is preliminary data.</text>
</comment>
<dbReference type="InterPro" id="IPR029494">
    <property type="entry name" value="DarT"/>
</dbReference>
<feature type="region of interest" description="Disordered" evidence="7">
    <location>
        <begin position="1"/>
        <end position="31"/>
    </location>
</feature>
<organism evidence="9 10">
    <name type="scientific">Luethyella okanaganae</name>
    <dbReference type="NCBI Taxonomy" id="69372"/>
    <lineage>
        <taxon>Bacteria</taxon>
        <taxon>Bacillati</taxon>
        <taxon>Actinomycetota</taxon>
        <taxon>Actinomycetes</taxon>
        <taxon>Micrococcales</taxon>
        <taxon>Microbacteriaceae</taxon>
        <taxon>Luethyella</taxon>
    </lineage>
</organism>
<evidence type="ECO:0000256" key="4">
    <source>
        <dbReference type="ARBA" id="ARBA00022695"/>
    </source>
</evidence>
<keyword evidence="3 6" id="KW-0808">Transferase</keyword>